<dbReference type="AlphaFoldDB" id="A0A8T2UFX1"/>
<comment type="caution">
    <text evidence="1">The sequence shown here is derived from an EMBL/GenBank/DDBJ whole genome shotgun (WGS) entry which is preliminary data.</text>
</comment>
<sequence>MLRVVAYESDLRAIWRSSIRSILTIAIFGERRRCTVELLSAGRFSTPMRMMTTAIQITS</sequence>
<evidence type="ECO:0000313" key="2">
    <source>
        <dbReference type="Proteomes" id="UP000825935"/>
    </source>
</evidence>
<reference evidence="1" key="1">
    <citation type="submission" date="2021-08" db="EMBL/GenBank/DDBJ databases">
        <title>WGS assembly of Ceratopteris richardii.</title>
        <authorList>
            <person name="Marchant D.B."/>
            <person name="Chen G."/>
            <person name="Jenkins J."/>
            <person name="Shu S."/>
            <person name="Leebens-Mack J."/>
            <person name="Grimwood J."/>
            <person name="Schmutz J."/>
            <person name="Soltis P."/>
            <person name="Soltis D."/>
            <person name="Chen Z.-H."/>
        </authorList>
    </citation>
    <scope>NUCLEOTIDE SEQUENCE</scope>
    <source>
        <strain evidence="1">Whitten #5841</strain>
        <tissue evidence="1">Leaf</tissue>
    </source>
</reference>
<gene>
    <name evidence="1" type="ORF">KP509_07G038200</name>
</gene>
<accession>A0A8T2UFX1</accession>
<organism evidence="1 2">
    <name type="scientific">Ceratopteris richardii</name>
    <name type="common">Triangle waterfern</name>
    <dbReference type="NCBI Taxonomy" id="49495"/>
    <lineage>
        <taxon>Eukaryota</taxon>
        <taxon>Viridiplantae</taxon>
        <taxon>Streptophyta</taxon>
        <taxon>Embryophyta</taxon>
        <taxon>Tracheophyta</taxon>
        <taxon>Polypodiopsida</taxon>
        <taxon>Polypodiidae</taxon>
        <taxon>Polypodiales</taxon>
        <taxon>Pteridineae</taxon>
        <taxon>Pteridaceae</taxon>
        <taxon>Parkerioideae</taxon>
        <taxon>Ceratopteris</taxon>
    </lineage>
</organism>
<dbReference type="EMBL" id="CM035412">
    <property type="protein sequence ID" value="KAH7432756.1"/>
    <property type="molecule type" value="Genomic_DNA"/>
</dbReference>
<protein>
    <submittedName>
        <fullName evidence="1">Uncharacterized protein</fullName>
    </submittedName>
</protein>
<name>A0A8T2UFX1_CERRI</name>
<dbReference type="Proteomes" id="UP000825935">
    <property type="component" value="Chromosome 7"/>
</dbReference>
<proteinExistence type="predicted"/>
<keyword evidence="2" id="KW-1185">Reference proteome</keyword>
<evidence type="ECO:0000313" key="1">
    <source>
        <dbReference type="EMBL" id="KAH7432756.1"/>
    </source>
</evidence>